<dbReference type="InterPro" id="IPR001012">
    <property type="entry name" value="UBX_dom"/>
</dbReference>
<dbReference type="PANTHER" id="PTHR23333:SF4">
    <property type="entry name" value="UBX DOMAIN-CONTAINING PROTEIN 11"/>
    <property type="match status" value="1"/>
</dbReference>
<proteinExistence type="predicted"/>
<feature type="coiled-coil region" evidence="10">
    <location>
        <begin position="64"/>
        <end position="105"/>
    </location>
</feature>
<organism evidence="15 16">
    <name type="scientific">Desmophyllum pertusum</name>
    <dbReference type="NCBI Taxonomy" id="174260"/>
    <lineage>
        <taxon>Eukaryota</taxon>
        <taxon>Metazoa</taxon>
        <taxon>Cnidaria</taxon>
        <taxon>Anthozoa</taxon>
        <taxon>Hexacorallia</taxon>
        <taxon>Scleractinia</taxon>
        <taxon>Caryophylliina</taxon>
        <taxon>Caryophylliidae</taxon>
        <taxon>Desmophyllum</taxon>
    </lineage>
</organism>
<keyword evidence="4" id="KW-0206">Cytoskeleton</keyword>
<name>A0A9X0CYP0_9CNID</name>
<dbReference type="CDD" id="cd17077">
    <property type="entry name" value="UBX_UBXN11"/>
    <property type="match status" value="1"/>
</dbReference>
<dbReference type="Gene3D" id="3.10.20.90">
    <property type="entry name" value="Phosphatidylinositol 3-kinase Catalytic Subunit, Chain A, domain 1"/>
    <property type="match status" value="1"/>
</dbReference>
<feature type="domain" description="SEP" evidence="14">
    <location>
        <begin position="222"/>
        <end position="298"/>
    </location>
</feature>
<evidence type="ECO:0000256" key="7">
    <source>
        <dbReference type="ARBA" id="ARBA00073759"/>
    </source>
</evidence>
<evidence type="ECO:0000259" key="12">
    <source>
        <dbReference type="PROSITE" id="PS50033"/>
    </source>
</evidence>
<dbReference type="PROSITE" id="PS50053">
    <property type="entry name" value="UBIQUITIN_2"/>
    <property type="match status" value="1"/>
</dbReference>
<dbReference type="InterPro" id="IPR029071">
    <property type="entry name" value="Ubiquitin-like_domsf"/>
</dbReference>
<dbReference type="InterPro" id="IPR012989">
    <property type="entry name" value="SEP_domain"/>
</dbReference>
<comment type="subcellular location">
    <subcellularLocation>
        <location evidence="1">Cytoplasm</location>
        <location evidence="1">Cytoskeleton</location>
    </subcellularLocation>
</comment>
<evidence type="ECO:0000256" key="4">
    <source>
        <dbReference type="ARBA" id="ARBA00023212"/>
    </source>
</evidence>
<dbReference type="PROSITE" id="PS50033">
    <property type="entry name" value="UBX"/>
    <property type="match status" value="1"/>
</dbReference>
<accession>A0A9X0CYP0</accession>
<dbReference type="Pfam" id="PF08059">
    <property type="entry name" value="SEP"/>
    <property type="match status" value="1"/>
</dbReference>
<dbReference type="EMBL" id="MU826367">
    <property type="protein sequence ID" value="KAJ7378359.1"/>
    <property type="molecule type" value="Genomic_DNA"/>
</dbReference>
<dbReference type="AlphaFoldDB" id="A0A9X0CYP0"/>
<evidence type="ECO:0000313" key="15">
    <source>
        <dbReference type="EMBL" id="KAJ7378359.1"/>
    </source>
</evidence>
<dbReference type="GO" id="GO:0005856">
    <property type="term" value="C:cytoskeleton"/>
    <property type="evidence" value="ECO:0007669"/>
    <property type="project" value="UniProtKB-SubCell"/>
</dbReference>
<dbReference type="PROSITE" id="PS51399">
    <property type="entry name" value="SEP"/>
    <property type="match status" value="1"/>
</dbReference>
<dbReference type="GO" id="GO:0043161">
    <property type="term" value="P:proteasome-mediated ubiquitin-dependent protein catabolic process"/>
    <property type="evidence" value="ECO:0007669"/>
    <property type="project" value="TreeGrafter"/>
</dbReference>
<evidence type="ECO:0000256" key="9">
    <source>
        <dbReference type="ARBA" id="ARBA00081109"/>
    </source>
</evidence>
<dbReference type="OrthoDB" id="25887at2759"/>
<evidence type="ECO:0000256" key="11">
    <source>
        <dbReference type="SAM" id="MobiDB-lite"/>
    </source>
</evidence>
<comment type="caution">
    <text evidence="15">The sequence shown here is derived from an EMBL/GenBank/DDBJ whole genome shotgun (WGS) entry which is preliminary data.</text>
</comment>
<evidence type="ECO:0000256" key="2">
    <source>
        <dbReference type="ARBA" id="ARBA00022490"/>
    </source>
</evidence>
<evidence type="ECO:0000256" key="8">
    <source>
        <dbReference type="ARBA" id="ARBA00075811"/>
    </source>
</evidence>
<gene>
    <name evidence="15" type="primary">UBXN11</name>
    <name evidence="15" type="ORF">OS493_023614</name>
</gene>
<evidence type="ECO:0000256" key="10">
    <source>
        <dbReference type="SAM" id="Coils"/>
    </source>
</evidence>
<comment type="subunit">
    <text evidence="6">Interacts with GNA12, GNA13, RND1, RND2 and RND3.</text>
</comment>
<evidence type="ECO:0000256" key="3">
    <source>
        <dbReference type="ARBA" id="ARBA00023054"/>
    </source>
</evidence>
<sequence length="479" mass="53145">MSSPISSLKKGKRTPLDPRQAQVPFRNPPHNPDDITAAFPKKDGLSKLPKSSSTANAPSDRDLLGSMMSRLAQVEQQLKGAQTQLLEKDKKIRILEEKSKLLEKARGYNSGTITELERKCKSLQTQVFQMEDFLADYGMVWVGNDANESDYDVLEETPSSVPSSLSRQGVWNPNSSLVSNGAREFKMDFDVVVKNIRELNILAGEGCSEVSRTKDGAKLKVRDLVPLALYSNGILMFGGPFRPYSDVITQQCMQDIMDGFFPSELQDRYPDGTPFESVHNDGFLLCVPGSRQREVVFEDRRTALLFPGTGQALVTEEHVKNRKVENHTPGQKQQSMDQFLSRLPQSVIKDGKIIDVRSGVANVIKGAEGQSDVKILDTPALQEIKSRGVDGPRPQSGTTHVSTLRIKSETGEMTYILKMKFTDCIRDVRSHIDAARTKDAPPYDIKTSFPNKVYDDPGATLQECGLVPNATLRLLAKKV</sequence>
<dbReference type="Gene3D" id="3.30.420.210">
    <property type="entry name" value="SEP domain"/>
    <property type="match status" value="1"/>
</dbReference>
<dbReference type="InterPro" id="IPR036241">
    <property type="entry name" value="NSFL1C_SEP_dom_sf"/>
</dbReference>
<dbReference type="InterPro" id="IPR000626">
    <property type="entry name" value="Ubiquitin-like_dom"/>
</dbReference>
<dbReference type="Pfam" id="PF00789">
    <property type="entry name" value="UBX"/>
    <property type="match status" value="1"/>
</dbReference>
<keyword evidence="2" id="KW-0963">Cytoplasm</keyword>
<evidence type="ECO:0000259" key="14">
    <source>
        <dbReference type="PROSITE" id="PS51399"/>
    </source>
</evidence>
<dbReference type="GO" id="GO:0043130">
    <property type="term" value="F:ubiquitin binding"/>
    <property type="evidence" value="ECO:0007669"/>
    <property type="project" value="TreeGrafter"/>
</dbReference>
<feature type="domain" description="UBX" evidence="12">
    <location>
        <begin position="397"/>
        <end position="474"/>
    </location>
</feature>
<dbReference type="SUPFAM" id="SSF54236">
    <property type="entry name" value="Ubiquitin-like"/>
    <property type="match status" value="1"/>
</dbReference>
<evidence type="ECO:0000256" key="6">
    <source>
        <dbReference type="ARBA" id="ARBA00062345"/>
    </source>
</evidence>
<evidence type="ECO:0000256" key="5">
    <source>
        <dbReference type="ARBA" id="ARBA00059434"/>
    </source>
</evidence>
<dbReference type="Proteomes" id="UP001163046">
    <property type="component" value="Unassembled WGS sequence"/>
</dbReference>
<evidence type="ECO:0000259" key="13">
    <source>
        <dbReference type="PROSITE" id="PS50053"/>
    </source>
</evidence>
<dbReference type="SUPFAM" id="SSF102848">
    <property type="entry name" value="NSFL1 (p97 ATPase) cofactor p47, SEP domain"/>
    <property type="match status" value="1"/>
</dbReference>
<evidence type="ECO:0000256" key="1">
    <source>
        <dbReference type="ARBA" id="ARBA00004245"/>
    </source>
</evidence>
<dbReference type="PANTHER" id="PTHR23333">
    <property type="entry name" value="UBX DOMAIN CONTAINING PROTEIN"/>
    <property type="match status" value="1"/>
</dbReference>
<protein>
    <recommendedName>
        <fullName evidence="7">UBX domain-containing protein 11</fullName>
    </recommendedName>
    <alternativeName>
        <fullName evidence="9">Socius</fullName>
    </alternativeName>
    <alternativeName>
        <fullName evidence="8">UBX domain-containing protein 5</fullName>
    </alternativeName>
</protein>
<dbReference type="FunFam" id="3.30.420.210:FF:000003">
    <property type="entry name" value="UBX domain protein 11"/>
    <property type="match status" value="1"/>
</dbReference>
<comment type="function">
    <text evidence="5">May be involved in the reorganization of actin cytoskeleton mediated by RND1, RND2 and RND3. Promotes RHOA activation mediated by GNA12 and GNA13.</text>
</comment>
<keyword evidence="16" id="KW-1185">Reference proteome</keyword>
<feature type="domain" description="Ubiquitin-like" evidence="13">
    <location>
        <begin position="402"/>
        <end position="479"/>
    </location>
</feature>
<evidence type="ECO:0000313" key="16">
    <source>
        <dbReference type="Proteomes" id="UP001163046"/>
    </source>
</evidence>
<keyword evidence="3 10" id="KW-0175">Coiled coil</keyword>
<reference evidence="15" key="1">
    <citation type="submission" date="2023-01" db="EMBL/GenBank/DDBJ databases">
        <title>Genome assembly of the deep-sea coral Lophelia pertusa.</title>
        <authorList>
            <person name="Herrera S."/>
            <person name="Cordes E."/>
        </authorList>
    </citation>
    <scope>NUCLEOTIDE SEQUENCE</scope>
    <source>
        <strain evidence="15">USNM1676648</strain>
        <tissue evidence="15">Polyp</tissue>
    </source>
</reference>
<feature type="region of interest" description="Disordered" evidence="11">
    <location>
        <begin position="1"/>
        <end position="62"/>
    </location>
</feature>